<accession>A0ABW3UK89</accession>
<comment type="caution">
    <text evidence="4">The sequence shown here is derived from an EMBL/GenBank/DDBJ whole genome shotgun (WGS) entry which is preliminary data.</text>
</comment>
<dbReference type="Proteomes" id="UP001597180">
    <property type="component" value="Unassembled WGS sequence"/>
</dbReference>
<sequence>MSFDILGFLRNHTLLHGVPETELENAASTMETVCFSDGEWLMREAEEGNDCYFVLDGKVQVHTRSLIGQQVMLAELGYGALIGEIALIRNEKRTADIKALGQVTALRLDRTAFEKLAEASPFFHESLMYAAELRMKHGLLRKASIWSSIPDSELRGLAEITMRRNVAQGEAILREGDPKGNFYMISGGRFEITSTGQQRAVMETGDFFGEIALLAEQPQSVTVTAMEDGELLVMGSAEFQAIWQHYAPVRRQFAEVMRIRRPDLAIAPSFAAAEGDEMESGMEHDLLTVEKAGANRSTRWIDLLFLLGGLFAVCTVMAVWLHNQLWQMAALLAGGLVGPVTYVAYIRSSQQLGLSKVRLAWIFVLSAAVAVPLAWVVERQWLFGVDRAAGGFTELSVPLSVALIEEGAKLIVCALLLRGGRMRFLMDAVVIGAAAGMGFAAVESMVYGWSYLEQGSTGEMLAVLWVRALLSPLGHGTWTAIAATGVWYVLNRRHAVQRTRFVRRRQGLAAALLLVAVALHTLWDFHFVEGLWRVLSMVAVGAGGLLLLYGLLRKGTMEESYAITSLNPLLQNELLIEAAAADAPKAKPLICGGCKTQSPPDARYCARCGQALRRQS</sequence>
<dbReference type="InterPro" id="IPR000595">
    <property type="entry name" value="cNMP-bd_dom"/>
</dbReference>
<feature type="transmembrane region" description="Helical" evidence="2">
    <location>
        <begin position="469"/>
        <end position="490"/>
    </location>
</feature>
<dbReference type="InterPro" id="IPR014710">
    <property type="entry name" value="RmlC-like_jellyroll"/>
</dbReference>
<dbReference type="PROSITE" id="PS50042">
    <property type="entry name" value="CNMP_BINDING_3"/>
    <property type="match status" value="2"/>
</dbReference>
<proteinExistence type="predicted"/>
<evidence type="ECO:0000313" key="5">
    <source>
        <dbReference type="Proteomes" id="UP001597180"/>
    </source>
</evidence>
<protein>
    <submittedName>
        <fullName evidence="4">Cyclic nucleotide-binding domain-containing protein</fullName>
    </submittedName>
</protein>
<dbReference type="InterPro" id="IPR018490">
    <property type="entry name" value="cNMP-bd_dom_sf"/>
</dbReference>
<evidence type="ECO:0000256" key="1">
    <source>
        <dbReference type="ARBA" id="ARBA00023159"/>
    </source>
</evidence>
<feature type="transmembrane region" description="Helical" evidence="2">
    <location>
        <begin position="300"/>
        <end position="320"/>
    </location>
</feature>
<dbReference type="RefSeq" id="WP_345587288.1">
    <property type="nucleotide sequence ID" value="NZ_BAABJG010000006.1"/>
</dbReference>
<keyword evidence="1" id="KW-0010">Activator</keyword>
<feature type="domain" description="Cyclic nucleotide-binding" evidence="3">
    <location>
        <begin position="14"/>
        <end position="116"/>
    </location>
</feature>
<dbReference type="Pfam" id="PF00027">
    <property type="entry name" value="cNMP_binding"/>
    <property type="match status" value="2"/>
</dbReference>
<keyword evidence="2" id="KW-1133">Transmembrane helix</keyword>
<keyword evidence="2" id="KW-0472">Membrane</keyword>
<feature type="transmembrane region" description="Helical" evidence="2">
    <location>
        <begin position="357"/>
        <end position="377"/>
    </location>
</feature>
<name>A0ABW3UK89_9BACL</name>
<dbReference type="CDD" id="cd00038">
    <property type="entry name" value="CAP_ED"/>
    <property type="match status" value="2"/>
</dbReference>
<keyword evidence="5" id="KW-1185">Reference proteome</keyword>
<dbReference type="SMART" id="SM00100">
    <property type="entry name" value="cNMP"/>
    <property type="match status" value="2"/>
</dbReference>
<feature type="transmembrane region" description="Helical" evidence="2">
    <location>
        <begin position="326"/>
        <end position="345"/>
    </location>
</feature>
<dbReference type="Pfam" id="PF13367">
    <property type="entry name" value="PrsW-protease"/>
    <property type="match status" value="1"/>
</dbReference>
<dbReference type="PROSITE" id="PS00889">
    <property type="entry name" value="CNMP_BINDING_2"/>
    <property type="match status" value="1"/>
</dbReference>
<gene>
    <name evidence="4" type="ORF">ACFQ4B_11345</name>
</gene>
<reference evidence="5" key="1">
    <citation type="journal article" date="2019" name="Int. J. Syst. Evol. Microbiol.">
        <title>The Global Catalogue of Microorganisms (GCM) 10K type strain sequencing project: providing services to taxonomists for standard genome sequencing and annotation.</title>
        <authorList>
            <consortium name="The Broad Institute Genomics Platform"/>
            <consortium name="The Broad Institute Genome Sequencing Center for Infectious Disease"/>
            <person name="Wu L."/>
            <person name="Ma J."/>
        </authorList>
    </citation>
    <scope>NUCLEOTIDE SEQUENCE [LARGE SCALE GENOMIC DNA]</scope>
    <source>
        <strain evidence="5">CCUG 53270</strain>
    </source>
</reference>
<dbReference type="Gene3D" id="2.60.120.10">
    <property type="entry name" value="Jelly Rolls"/>
    <property type="match status" value="2"/>
</dbReference>
<dbReference type="InterPro" id="IPR026898">
    <property type="entry name" value="PrsW"/>
</dbReference>
<organism evidence="4 5">
    <name type="scientific">Paenibacillus vulneris</name>
    <dbReference type="NCBI Taxonomy" id="1133364"/>
    <lineage>
        <taxon>Bacteria</taxon>
        <taxon>Bacillati</taxon>
        <taxon>Bacillota</taxon>
        <taxon>Bacilli</taxon>
        <taxon>Bacillales</taxon>
        <taxon>Paenibacillaceae</taxon>
        <taxon>Paenibacillus</taxon>
    </lineage>
</organism>
<feature type="transmembrane region" description="Helical" evidence="2">
    <location>
        <begin position="424"/>
        <end position="449"/>
    </location>
</feature>
<feature type="transmembrane region" description="Helical" evidence="2">
    <location>
        <begin position="534"/>
        <end position="552"/>
    </location>
</feature>
<feature type="transmembrane region" description="Helical" evidence="2">
    <location>
        <begin position="510"/>
        <end position="528"/>
    </location>
</feature>
<keyword evidence="2" id="KW-0812">Transmembrane</keyword>
<evidence type="ECO:0000256" key="2">
    <source>
        <dbReference type="SAM" id="Phobius"/>
    </source>
</evidence>
<evidence type="ECO:0000259" key="3">
    <source>
        <dbReference type="PROSITE" id="PS50042"/>
    </source>
</evidence>
<dbReference type="PANTHER" id="PTHR23011">
    <property type="entry name" value="CYCLIC NUCLEOTIDE-BINDING DOMAIN CONTAINING PROTEIN"/>
    <property type="match status" value="1"/>
</dbReference>
<dbReference type="InterPro" id="IPR018488">
    <property type="entry name" value="cNMP-bd_CS"/>
</dbReference>
<dbReference type="EMBL" id="JBHTLU010000013">
    <property type="protein sequence ID" value="MFD1220719.1"/>
    <property type="molecule type" value="Genomic_DNA"/>
</dbReference>
<evidence type="ECO:0000313" key="4">
    <source>
        <dbReference type="EMBL" id="MFD1220719.1"/>
    </source>
</evidence>
<dbReference type="SUPFAM" id="SSF51206">
    <property type="entry name" value="cAMP-binding domain-like"/>
    <property type="match status" value="2"/>
</dbReference>
<dbReference type="PRINTS" id="PR00103">
    <property type="entry name" value="CAMPKINASE"/>
</dbReference>
<dbReference type="PANTHER" id="PTHR23011:SF28">
    <property type="entry name" value="CYCLIC NUCLEOTIDE-BINDING DOMAIN CONTAINING PROTEIN"/>
    <property type="match status" value="1"/>
</dbReference>
<feature type="domain" description="Cyclic nucleotide-binding" evidence="3">
    <location>
        <begin position="145"/>
        <end position="260"/>
    </location>
</feature>